<accession>A0A0E0BPB5</accession>
<protein>
    <submittedName>
        <fullName evidence="1">Uncharacterized protein</fullName>
    </submittedName>
</protein>
<keyword evidence="2" id="KW-1185">Reference proteome</keyword>
<name>A0A0E0BPB5_9ORYZ</name>
<sequence>MAIGYKIFCVDAGYPASGELDAGYPIGWIARLRARTGRRRKREEEETHSYSNIQYLARVPAQSLRQIHSFVIGIIH</sequence>
<organism evidence="1">
    <name type="scientific">Oryza glumipatula</name>
    <dbReference type="NCBI Taxonomy" id="40148"/>
    <lineage>
        <taxon>Eukaryota</taxon>
        <taxon>Viridiplantae</taxon>
        <taxon>Streptophyta</taxon>
        <taxon>Embryophyta</taxon>
        <taxon>Tracheophyta</taxon>
        <taxon>Spermatophyta</taxon>
        <taxon>Magnoliopsida</taxon>
        <taxon>Liliopsida</taxon>
        <taxon>Poales</taxon>
        <taxon>Poaceae</taxon>
        <taxon>BOP clade</taxon>
        <taxon>Oryzoideae</taxon>
        <taxon>Oryzeae</taxon>
        <taxon>Oryzinae</taxon>
        <taxon>Oryza</taxon>
    </lineage>
</organism>
<reference evidence="1" key="1">
    <citation type="submission" date="2015-04" db="UniProtKB">
        <authorList>
            <consortium name="EnsemblPlants"/>
        </authorList>
    </citation>
    <scope>IDENTIFICATION</scope>
</reference>
<evidence type="ECO:0000313" key="2">
    <source>
        <dbReference type="Proteomes" id="UP000026961"/>
    </source>
</evidence>
<dbReference type="Gramene" id="OGLUM12G04380.1">
    <property type="protein sequence ID" value="OGLUM12G04380.1"/>
    <property type="gene ID" value="OGLUM12G04380"/>
</dbReference>
<dbReference type="AlphaFoldDB" id="A0A0E0BPB5"/>
<dbReference type="EnsemblPlants" id="OGLUM12G04380.1">
    <property type="protein sequence ID" value="OGLUM12G04380.1"/>
    <property type="gene ID" value="OGLUM12G04380"/>
</dbReference>
<dbReference type="Proteomes" id="UP000026961">
    <property type="component" value="Chromosome 12"/>
</dbReference>
<dbReference type="HOGENOM" id="CLU_2658526_0_0_1"/>
<evidence type="ECO:0000313" key="1">
    <source>
        <dbReference type="EnsemblPlants" id="OGLUM12G04380.1"/>
    </source>
</evidence>
<reference evidence="1" key="2">
    <citation type="submission" date="2018-05" db="EMBL/GenBank/DDBJ databases">
        <title>OgluRS3 (Oryza glumaepatula Reference Sequence Version 3).</title>
        <authorList>
            <person name="Zhang J."/>
            <person name="Kudrna D."/>
            <person name="Lee S."/>
            <person name="Talag J."/>
            <person name="Welchert J."/>
            <person name="Wing R.A."/>
        </authorList>
    </citation>
    <scope>NUCLEOTIDE SEQUENCE [LARGE SCALE GENOMIC DNA]</scope>
</reference>
<proteinExistence type="predicted"/>